<evidence type="ECO:0000256" key="3">
    <source>
        <dbReference type="ARBA" id="ARBA00005902"/>
    </source>
</evidence>
<dbReference type="SUPFAM" id="SSF74784">
    <property type="entry name" value="Translin"/>
    <property type="match status" value="1"/>
</dbReference>
<dbReference type="GO" id="GO:0005634">
    <property type="term" value="C:nucleus"/>
    <property type="evidence" value="ECO:0007669"/>
    <property type="project" value="UniProtKB-SubCell"/>
</dbReference>
<comment type="similarity">
    <text evidence="3">Belongs to the translin family.</text>
</comment>
<proteinExistence type="inferred from homology"/>
<dbReference type="Proteomes" id="UP000310189">
    <property type="component" value="Unassembled WGS sequence"/>
</dbReference>
<dbReference type="GO" id="GO:0043565">
    <property type="term" value="F:sequence-specific DNA binding"/>
    <property type="evidence" value="ECO:0007669"/>
    <property type="project" value="InterPro"/>
</dbReference>
<evidence type="ECO:0000256" key="4">
    <source>
        <dbReference type="ARBA" id="ARBA00022490"/>
    </source>
</evidence>
<keyword evidence="7" id="KW-1185">Reference proteome</keyword>
<dbReference type="OrthoDB" id="31005at2759"/>
<dbReference type="Gene3D" id="1.20.58.190">
    <property type="entry name" value="Translin, domain 1"/>
    <property type="match status" value="1"/>
</dbReference>
<evidence type="ECO:0000256" key="5">
    <source>
        <dbReference type="ARBA" id="ARBA00023242"/>
    </source>
</evidence>
<comment type="caution">
    <text evidence="6">The sequence shown here is derived from an EMBL/GenBank/DDBJ whole genome shotgun (WGS) entry which is preliminary data.</text>
</comment>
<accession>A0A4T0FXB1</accession>
<dbReference type="InterPro" id="IPR036081">
    <property type="entry name" value="Translin_sf"/>
</dbReference>
<dbReference type="Pfam" id="PF01997">
    <property type="entry name" value="Translin"/>
    <property type="match status" value="1"/>
</dbReference>
<sequence>MAFSDRITAHSYSTHSLHSSLTTAMSTRSERISRAFEEIKRAVDGDQDKRERLIKASRDITAQSKRLIFSLHRVYKQPRVQQFEELRSIRENQLSSIHEIWFSRVAVEFDYRDDIERCLTMDTFSKFVYGGLEEYIEAVSFLEFLESDRLITIDKLHNMLTKEEDDKHVIQIRPLEYLGGLADLTGELMRMAIQLLGMADLSQIERIVELITSVRHILQDSIPRFHSHSLQQKLRTLENSLVKIEDTRYMYEVRRAEFRDNPQALKRVMEHYSSDGTRHSD</sequence>
<evidence type="ECO:0000256" key="1">
    <source>
        <dbReference type="ARBA" id="ARBA00004123"/>
    </source>
</evidence>
<dbReference type="InterPro" id="IPR016069">
    <property type="entry name" value="Translin_C"/>
</dbReference>
<evidence type="ECO:0000313" key="7">
    <source>
        <dbReference type="Proteomes" id="UP000310189"/>
    </source>
</evidence>
<reference evidence="6 7" key="1">
    <citation type="submission" date="2019-03" db="EMBL/GenBank/DDBJ databases">
        <title>Sequencing 23 genomes of Wallemia ichthyophaga.</title>
        <authorList>
            <person name="Gostincar C."/>
        </authorList>
    </citation>
    <scope>NUCLEOTIDE SEQUENCE [LARGE SCALE GENOMIC DNA]</scope>
    <source>
        <strain evidence="6 7">EXF-5753</strain>
    </source>
</reference>
<dbReference type="InterPro" id="IPR016068">
    <property type="entry name" value="Translin_N"/>
</dbReference>
<dbReference type="AlphaFoldDB" id="A0A4T0FXB1"/>
<evidence type="ECO:0000313" key="6">
    <source>
        <dbReference type="EMBL" id="TIA93378.1"/>
    </source>
</evidence>
<dbReference type="GO" id="GO:0005737">
    <property type="term" value="C:cytoplasm"/>
    <property type="evidence" value="ECO:0007669"/>
    <property type="project" value="UniProtKB-SubCell"/>
</dbReference>
<dbReference type="EMBL" id="SPNW01000002">
    <property type="protein sequence ID" value="TIA93378.1"/>
    <property type="molecule type" value="Genomic_DNA"/>
</dbReference>
<comment type="subcellular location">
    <subcellularLocation>
        <location evidence="2">Cytoplasm</location>
    </subcellularLocation>
    <subcellularLocation>
        <location evidence="1">Nucleus</location>
    </subcellularLocation>
</comment>
<dbReference type="InterPro" id="IPR002848">
    <property type="entry name" value="Translin_fam"/>
</dbReference>
<name>A0A4T0FXB1_9BASI</name>
<evidence type="ECO:0000256" key="2">
    <source>
        <dbReference type="ARBA" id="ARBA00004496"/>
    </source>
</evidence>
<dbReference type="Gene3D" id="1.20.58.200">
    <property type="entry name" value="Translin, domain 2"/>
    <property type="match status" value="1"/>
</dbReference>
<organism evidence="6 7">
    <name type="scientific">Wallemia hederae</name>
    <dbReference type="NCBI Taxonomy" id="1540922"/>
    <lineage>
        <taxon>Eukaryota</taxon>
        <taxon>Fungi</taxon>
        <taxon>Dikarya</taxon>
        <taxon>Basidiomycota</taxon>
        <taxon>Wallemiomycotina</taxon>
        <taxon>Wallemiomycetes</taxon>
        <taxon>Wallemiales</taxon>
        <taxon>Wallemiaceae</taxon>
        <taxon>Wallemia</taxon>
    </lineage>
</organism>
<keyword evidence="4" id="KW-0963">Cytoplasm</keyword>
<dbReference type="PANTHER" id="PTHR10741">
    <property type="entry name" value="TRANSLIN AND TRANSLIN ASSOCIATED PROTEIN X"/>
    <property type="match status" value="1"/>
</dbReference>
<keyword evidence="5" id="KW-0539">Nucleus</keyword>
<dbReference type="CDD" id="cd14820">
    <property type="entry name" value="TRAX"/>
    <property type="match status" value="1"/>
</dbReference>
<gene>
    <name evidence="6" type="ORF">E3P99_00117</name>
</gene>
<evidence type="ECO:0008006" key="8">
    <source>
        <dbReference type="Google" id="ProtNLM"/>
    </source>
</evidence>
<protein>
    <recommendedName>
        <fullName evidence="8">Translin</fullName>
    </recommendedName>
</protein>